<dbReference type="PANTHER" id="PTHR46310:SF7">
    <property type="entry name" value="AMIDASE 1"/>
    <property type="match status" value="1"/>
</dbReference>
<keyword evidence="3" id="KW-1185">Reference proteome</keyword>
<sequence>MRIPQTARLILSSFRQRALSMPLPFSSGMGTSTMVNTVQSISTFSTFHCAGVTYLVRDRVEHLINEANPTAPATPAVLIDLNSPEDNVVTLSYIQSVLDRFEKTDDVYTPELVCDAVLVLLYDTDRPPSPDDDLSDYLKGHFSGNLIFQKVDAKAEWPEGPYFLRGHELHQIWRLYSDHLGAFVSTVVPDDKGPNTFTPLKVTFTDGNDLSVAVPSRLYFPMDPNKPLNGLRVSVKDNFHLSGTITTLGSRSYARFYGVQNTTSVYVQRLIEAGCVIVGKTKLSSFAGTEIPPKGPIDYLAPFNPRADQYQNPSGSSMGGACSAAGYEWLDASVSTDTTGSTRAPAAANGLWALRPTWGSLPMEGIVRSVESFDTVGLMARSPDVICQLHKVSQNAETPPKERKLPIRILYPTDWFPASNDKHQAILEAFTCSLEQYLGITRTEISLSELWSKTAPEESRESELSDYIAGVGYYINMSDGYHNFADFRAGYEERFNEAPYISPTQTNKWEEGKDITPEERQDAVEAREIFTKWDFQ</sequence>
<name>A0A1V6NCL0_PENPO</name>
<feature type="domain" description="Amidase" evidence="1">
    <location>
        <begin position="223"/>
        <end position="406"/>
    </location>
</feature>
<dbReference type="AlphaFoldDB" id="A0A1V6NCL0"/>
<reference evidence="3" key="1">
    <citation type="journal article" date="2017" name="Nat. Microbiol.">
        <title>Global analysis of biosynthetic gene clusters reveals vast potential of secondary metabolite production in Penicillium species.</title>
        <authorList>
            <person name="Nielsen J.C."/>
            <person name="Grijseels S."/>
            <person name="Prigent S."/>
            <person name="Ji B."/>
            <person name="Dainat J."/>
            <person name="Nielsen K.F."/>
            <person name="Frisvad J.C."/>
            <person name="Workman M."/>
            <person name="Nielsen J."/>
        </authorList>
    </citation>
    <scope>NUCLEOTIDE SEQUENCE [LARGE SCALE GENOMIC DNA]</scope>
    <source>
        <strain evidence="3">IBT 4502</strain>
    </source>
</reference>
<organism evidence="2 3">
    <name type="scientific">Penicillium polonicum</name>
    <dbReference type="NCBI Taxonomy" id="60169"/>
    <lineage>
        <taxon>Eukaryota</taxon>
        <taxon>Fungi</taxon>
        <taxon>Dikarya</taxon>
        <taxon>Ascomycota</taxon>
        <taxon>Pezizomycotina</taxon>
        <taxon>Eurotiomycetes</taxon>
        <taxon>Eurotiomycetidae</taxon>
        <taxon>Eurotiales</taxon>
        <taxon>Aspergillaceae</taxon>
        <taxon>Penicillium</taxon>
    </lineage>
</organism>
<proteinExistence type="predicted"/>
<dbReference type="EMBL" id="MDYM01000012">
    <property type="protein sequence ID" value="OQD62460.1"/>
    <property type="molecule type" value="Genomic_DNA"/>
</dbReference>
<accession>A0A1V6NCL0</accession>
<dbReference type="InterPro" id="IPR023631">
    <property type="entry name" value="Amidase_dom"/>
</dbReference>
<dbReference type="InterPro" id="IPR036928">
    <property type="entry name" value="AS_sf"/>
</dbReference>
<dbReference type="Proteomes" id="UP000191408">
    <property type="component" value="Unassembled WGS sequence"/>
</dbReference>
<gene>
    <name evidence="2" type="ORF">PENPOL_c012G01500</name>
</gene>
<dbReference type="STRING" id="60169.A0A1V6NCL0"/>
<dbReference type="OrthoDB" id="5423360at2759"/>
<dbReference type="Gene3D" id="3.90.1300.10">
    <property type="entry name" value="Amidase signature (AS) domain"/>
    <property type="match status" value="1"/>
</dbReference>
<dbReference type="PANTHER" id="PTHR46310">
    <property type="entry name" value="AMIDASE 1"/>
    <property type="match status" value="1"/>
</dbReference>
<evidence type="ECO:0000259" key="1">
    <source>
        <dbReference type="Pfam" id="PF01425"/>
    </source>
</evidence>
<dbReference type="SUPFAM" id="SSF75304">
    <property type="entry name" value="Amidase signature (AS) enzymes"/>
    <property type="match status" value="1"/>
</dbReference>
<protein>
    <recommendedName>
        <fullName evidence="1">Amidase domain-containing protein</fullName>
    </recommendedName>
</protein>
<evidence type="ECO:0000313" key="3">
    <source>
        <dbReference type="Proteomes" id="UP000191408"/>
    </source>
</evidence>
<comment type="caution">
    <text evidence="2">The sequence shown here is derived from an EMBL/GenBank/DDBJ whole genome shotgun (WGS) entry which is preliminary data.</text>
</comment>
<dbReference type="Pfam" id="PF01425">
    <property type="entry name" value="Amidase"/>
    <property type="match status" value="1"/>
</dbReference>
<evidence type="ECO:0000313" key="2">
    <source>
        <dbReference type="EMBL" id="OQD62460.1"/>
    </source>
</evidence>